<organism evidence="2 3">
    <name type="scientific">Aspergillus sydowii CBS 593.65</name>
    <dbReference type="NCBI Taxonomy" id="1036612"/>
    <lineage>
        <taxon>Eukaryota</taxon>
        <taxon>Fungi</taxon>
        <taxon>Dikarya</taxon>
        <taxon>Ascomycota</taxon>
        <taxon>Pezizomycotina</taxon>
        <taxon>Eurotiomycetes</taxon>
        <taxon>Eurotiomycetidae</taxon>
        <taxon>Eurotiales</taxon>
        <taxon>Aspergillaceae</taxon>
        <taxon>Aspergillus</taxon>
        <taxon>Aspergillus subgen. Nidulantes</taxon>
    </lineage>
</organism>
<protein>
    <recommendedName>
        <fullName evidence="1">Saccharopine dehydrogenase NADP binding domain-containing protein</fullName>
    </recommendedName>
</protein>
<feature type="domain" description="Saccharopine dehydrogenase NADP binding" evidence="1">
    <location>
        <begin position="11"/>
        <end position="132"/>
    </location>
</feature>
<dbReference type="SUPFAM" id="SSF51735">
    <property type="entry name" value="NAD(P)-binding Rossmann-fold domains"/>
    <property type="match status" value="1"/>
</dbReference>
<dbReference type="PROSITE" id="PS51257">
    <property type="entry name" value="PROKAR_LIPOPROTEIN"/>
    <property type="match status" value="1"/>
</dbReference>
<sequence length="457" mass="48621">MAGKSTSCKPVVFIGAADVICAQAIQFFAAACEAPLVLVDPAGEDAIRQATAKVAAGRAIAKKVDVFDSPSLHQVITGAMLVVNGLQPYYSTSPPVIRACIDAKIPYLDFSDDVKSTQDSLALSQEAKEKGIPCYINCGSAPGMSNLMAVDAASELDAVNAIDICWYVTDQGGANGKEVLEHLMHIAAGPCLTWTNGRAAVNENWVETVHTPIGPSGGDVILHETVHPEPVTLPRAFPKASRIRCAGAINPVPFNGFARGLAKAVRSGALTMDAAVEFLWSLATKQGSNEGGSGGAFGGIAAQLRGGEITLNDLYQLASKTAESLDPWRHAIWGMVNQVREGECSIMDIMRFMVDSACGKHAPFESGMLVRVHGTRSGCPAEVIRRRPAAGMAAMGNNMAAEIGSSCATFMLLVLQTELRSHTRAGVYCPEDWADPQVFFKTMEQLSFRPEEIVEYC</sequence>
<dbReference type="VEuPathDB" id="FungiDB:ASPSYDRAFT_48511"/>
<dbReference type="Gene3D" id="3.40.50.720">
    <property type="entry name" value="NAD(P)-binding Rossmann-like Domain"/>
    <property type="match status" value="1"/>
</dbReference>
<dbReference type="InterPro" id="IPR036291">
    <property type="entry name" value="NAD(P)-bd_dom_sf"/>
</dbReference>
<reference evidence="3" key="1">
    <citation type="journal article" date="2017" name="Genome Biol.">
        <title>Comparative genomics reveals high biological diversity and specific adaptations in the industrially and medically important fungal genus Aspergillus.</title>
        <authorList>
            <person name="de Vries R.P."/>
            <person name="Riley R."/>
            <person name="Wiebenga A."/>
            <person name="Aguilar-Osorio G."/>
            <person name="Amillis S."/>
            <person name="Uchima C.A."/>
            <person name="Anderluh G."/>
            <person name="Asadollahi M."/>
            <person name="Askin M."/>
            <person name="Barry K."/>
            <person name="Battaglia E."/>
            <person name="Bayram O."/>
            <person name="Benocci T."/>
            <person name="Braus-Stromeyer S.A."/>
            <person name="Caldana C."/>
            <person name="Canovas D."/>
            <person name="Cerqueira G.C."/>
            <person name="Chen F."/>
            <person name="Chen W."/>
            <person name="Choi C."/>
            <person name="Clum A."/>
            <person name="Dos Santos R.A."/>
            <person name="Damasio A.R."/>
            <person name="Diallinas G."/>
            <person name="Emri T."/>
            <person name="Fekete E."/>
            <person name="Flipphi M."/>
            <person name="Freyberg S."/>
            <person name="Gallo A."/>
            <person name="Gournas C."/>
            <person name="Habgood R."/>
            <person name="Hainaut M."/>
            <person name="Harispe M.L."/>
            <person name="Henrissat B."/>
            <person name="Hilden K.S."/>
            <person name="Hope R."/>
            <person name="Hossain A."/>
            <person name="Karabika E."/>
            <person name="Karaffa L."/>
            <person name="Karanyi Z."/>
            <person name="Krasevec N."/>
            <person name="Kuo A."/>
            <person name="Kusch H."/>
            <person name="LaButti K."/>
            <person name="Lagendijk E.L."/>
            <person name="Lapidus A."/>
            <person name="Levasseur A."/>
            <person name="Lindquist E."/>
            <person name="Lipzen A."/>
            <person name="Logrieco A.F."/>
            <person name="MacCabe A."/>
            <person name="Maekelae M.R."/>
            <person name="Malavazi I."/>
            <person name="Melin P."/>
            <person name="Meyer V."/>
            <person name="Mielnichuk N."/>
            <person name="Miskei M."/>
            <person name="Molnar A.P."/>
            <person name="Mule G."/>
            <person name="Ngan C.Y."/>
            <person name="Orejas M."/>
            <person name="Orosz E."/>
            <person name="Ouedraogo J.P."/>
            <person name="Overkamp K.M."/>
            <person name="Park H.-S."/>
            <person name="Perrone G."/>
            <person name="Piumi F."/>
            <person name="Punt P.J."/>
            <person name="Ram A.F."/>
            <person name="Ramon A."/>
            <person name="Rauscher S."/>
            <person name="Record E."/>
            <person name="Riano-Pachon D.M."/>
            <person name="Robert V."/>
            <person name="Roehrig J."/>
            <person name="Ruller R."/>
            <person name="Salamov A."/>
            <person name="Salih N.S."/>
            <person name="Samson R.A."/>
            <person name="Sandor E."/>
            <person name="Sanguinetti M."/>
            <person name="Schuetze T."/>
            <person name="Sepcic K."/>
            <person name="Shelest E."/>
            <person name="Sherlock G."/>
            <person name="Sophianopoulou V."/>
            <person name="Squina F.M."/>
            <person name="Sun H."/>
            <person name="Susca A."/>
            <person name="Todd R.B."/>
            <person name="Tsang A."/>
            <person name="Unkles S.E."/>
            <person name="van de Wiele N."/>
            <person name="van Rossen-Uffink D."/>
            <person name="Oliveira J.V."/>
            <person name="Vesth T.C."/>
            <person name="Visser J."/>
            <person name="Yu J.-H."/>
            <person name="Zhou M."/>
            <person name="Andersen M.R."/>
            <person name="Archer D.B."/>
            <person name="Baker S.E."/>
            <person name="Benoit I."/>
            <person name="Brakhage A.A."/>
            <person name="Braus G.H."/>
            <person name="Fischer R."/>
            <person name="Frisvad J.C."/>
            <person name="Goldman G.H."/>
            <person name="Houbraken J."/>
            <person name="Oakley B."/>
            <person name="Pocsi I."/>
            <person name="Scazzocchio C."/>
            <person name="Seiboth B."/>
            <person name="vanKuyk P.A."/>
            <person name="Wortman J."/>
            <person name="Dyer P.S."/>
            <person name="Grigoriev I.V."/>
        </authorList>
    </citation>
    <scope>NUCLEOTIDE SEQUENCE [LARGE SCALE GENOMIC DNA]</scope>
    <source>
        <strain evidence="3">CBS 593.65</strain>
    </source>
</reference>
<accession>A0A1L9T9W2</accession>
<evidence type="ECO:0000259" key="1">
    <source>
        <dbReference type="Pfam" id="PF03435"/>
    </source>
</evidence>
<dbReference type="PANTHER" id="PTHR43796">
    <property type="entry name" value="CARBOXYNORSPERMIDINE SYNTHASE"/>
    <property type="match status" value="1"/>
</dbReference>
<dbReference type="Pfam" id="PF03435">
    <property type="entry name" value="Sacchrp_dh_NADP"/>
    <property type="match status" value="1"/>
</dbReference>
<proteinExistence type="predicted"/>
<dbReference type="Proteomes" id="UP000184356">
    <property type="component" value="Unassembled WGS sequence"/>
</dbReference>
<dbReference type="Gene3D" id="3.30.360.10">
    <property type="entry name" value="Dihydrodipicolinate Reductase, domain 2"/>
    <property type="match status" value="1"/>
</dbReference>
<evidence type="ECO:0000313" key="3">
    <source>
        <dbReference type="Proteomes" id="UP000184356"/>
    </source>
</evidence>
<name>A0A1L9T9W2_9EURO</name>
<dbReference type="InterPro" id="IPR005097">
    <property type="entry name" value="Sacchrp_dh_NADP-bd"/>
</dbReference>
<dbReference type="EMBL" id="KV878591">
    <property type="protein sequence ID" value="OJJ56230.1"/>
    <property type="molecule type" value="Genomic_DNA"/>
</dbReference>
<dbReference type="AlphaFoldDB" id="A0A1L9T9W2"/>
<evidence type="ECO:0000313" key="2">
    <source>
        <dbReference type="EMBL" id="OJJ56230.1"/>
    </source>
</evidence>
<dbReference type="STRING" id="1036612.A0A1L9T9W2"/>
<dbReference type="OrthoDB" id="10268090at2759"/>
<gene>
    <name evidence="2" type="ORF">ASPSYDRAFT_48511</name>
</gene>
<dbReference type="PANTHER" id="PTHR43796:SF2">
    <property type="entry name" value="CARBOXYNORSPERMIDINE SYNTHASE"/>
    <property type="match status" value="1"/>
</dbReference>
<dbReference type="RefSeq" id="XP_040700036.1">
    <property type="nucleotide sequence ID" value="XM_040847641.1"/>
</dbReference>
<dbReference type="GeneID" id="63763714"/>
<keyword evidence="3" id="KW-1185">Reference proteome</keyword>